<dbReference type="Pfam" id="PF00196">
    <property type="entry name" value="GerE"/>
    <property type="match status" value="1"/>
</dbReference>
<evidence type="ECO:0000259" key="4">
    <source>
        <dbReference type="PROSITE" id="PS50043"/>
    </source>
</evidence>
<dbReference type="GO" id="GO:0003677">
    <property type="term" value="F:DNA binding"/>
    <property type="evidence" value="ECO:0007669"/>
    <property type="project" value="UniProtKB-KW"/>
</dbReference>
<dbReference type="STRING" id="48936.NJ75_03032"/>
<dbReference type="InterPro" id="IPR036693">
    <property type="entry name" value="TF_LuxR_autoind-bd_dom_sf"/>
</dbReference>
<protein>
    <submittedName>
        <fullName evidence="5">Regulatory protein LuxR</fullName>
    </submittedName>
</protein>
<dbReference type="PATRIC" id="fig|48936.3.peg.3044"/>
<dbReference type="Gene3D" id="1.10.10.10">
    <property type="entry name" value="Winged helix-like DNA-binding domain superfamily/Winged helix DNA-binding domain"/>
    <property type="match status" value="1"/>
</dbReference>
<reference evidence="5 6" key="1">
    <citation type="submission" date="2014-10" db="EMBL/GenBank/DDBJ databases">
        <title>Draft genome sequence of Novosphingobium subterraneum DSM 12447.</title>
        <authorList>
            <person name="Gan H.M."/>
            <person name="Gan H.Y."/>
            <person name="Savka M.A."/>
        </authorList>
    </citation>
    <scope>NUCLEOTIDE SEQUENCE [LARGE SCALE GENOMIC DNA]</scope>
    <source>
        <strain evidence="5 6">DSM 12447</strain>
    </source>
</reference>
<evidence type="ECO:0000256" key="1">
    <source>
        <dbReference type="ARBA" id="ARBA00023015"/>
    </source>
</evidence>
<evidence type="ECO:0000313" key="6">
    <source>
        <dbReference type="Proteomes" id="UP000031338"/>
    </source>
</evidence>
<dbReference type="PROSITE" id="PS50043">
    <property type="entry name" value="HTH_LUXR_2"/>
    <property type="match status" value="1"/>
</dbReference>
<keyword evidence="1" id="KW-0805">Transcription regulation</keyword>
<dbReference type="SUPFAM" id="SSF75516">
    <property type="entry name" value="Pheromone-binding domain of LuxR-like quorum-sensing transcription factors"/>
    <property type="match status" value="1"/>
</dbReference>
<evidence type="ECO:0000256" key="3">
    <source>
        <dbReference type="ARBA" id="ARBA00023163"/>
    </source>
</evidence>
<dbReference type="CDD" id="cd06170">
    <property type="entry name" value="LuxR_C_like"/>
    <property type="match status" value="1"/>
</dbReference>
<dbReference type="PANTHER" id="PTHR44688:SF16">
    <property type="entry name" value="DNA-BINDING TRANSCRIPTIONAL ACTIVATOR DEVR_DOSR"/>
    <property type="match status" value="1"/>
</dbReference>
<keyword evidence="3" id="KW-0804">Transcription</keyword>
<comment type="caution">
    <text evidence="5">The sequence shown here is derived from an EMBL/GenBank/DDBJ whole genome shotgun (WGS) entry which is preliminary data.</text>
</comment>
<dbReference type="SMART" id="SM00421">
    <property type="entry name" value="HTH_LUXR"/>
    <property type="match status" value="1"/>
</dbReference>
<dbReference type="InterPro" id="IPR000792">
    <property type="entry name" value="Tscrpt_reg_LuxR_C"/>
</dbReference>
<dbReference type="PRINTS" id="PR00038">
    <property type="entry name" value="HTHLUXR"/>
</dbReference>
<sequence>MATLTPRIELREAPPIIRSGRVMKPTIVSSGYVVDQEEGPLARLTEDLDRASGLEERLDVLHDFLQSLGWKQFVYGWSSGPLGGQCGNVPVLVRAFPTNWDRQWDRHSRHDPYFLSAANSRRPVRWSDVQNSADLLTAPQRDCMHYISDLGLTDGITVPVHVHGRRFAFLTALGTECSAQDACRQEMTALLTMVAHYFDNHLWATTEQMVAGQIALSPREHQCLVWSAYGKTIEDIAAILDISAETVRVYLKRINQKLAAANRTHAVAKALHMGLISLN</sequence>
<dbReference type="GO" id="GO:0006355">
    <property type="term" value="P:regulation of DNA-templated transcription"/>
    <property type="evidence" value="ECO:0007669"/>
    <property type="project" value="InterPro"/>
</dbReference>
<dbReference type="EMBL" id="JRVC01000015">
    <property type="protein sequence ID" value="KHS44454.1"/>
    <property type="molecule type" value="Genomic_DNA"/>
</dbReference>
<evidence type="ECO:0000313" key="5">
    <source>
        <dbReference type="EMBL" id="KHS44454.1"/>
    </source>
</evidence>
<dbReference type="SUPFAM" id="SSF46894">
    <property type="entry name" value="C-terminal effector domain of the bipartite response regulators"/>
    <property type="match status" value="1"/>
</dbReference>
<organism evidence="5 6">
    <name type="scientific">Novosphingobium subterraneum</name>
    <dbReference type="NCBI Taxonomy" id="48936"/>
    <lineage>
        <taxon>Bacteria</taxon>
        <taxon>Pseudomonadati</taxon>
        <taxon>Pseudomonadota</taxon>
        <taxon>Alphaproteobacteria</taxon>
        <taxon>Sphingomonadales</taxon>
        <taxon>Sphingomonadaceae</taxon>
        <taxon>Novosphingobium</taxon>
    </lineage>
</organism>
<dbReference type="Pfam" id="PF03472">
    <property type="entry name" value="Autoind_bind"/>
    <property type="match status" value="1"/>
</dbReference>
<dbReference type="AlphaFoldDB" id="A0A0B8ZE04"/>
<dbReference type="InterPro" id="IPR036388">
    <property type="entry name" value="WH-like_DNA-bd_sf"/>
</dbReference>
<dbReference type="Gene3D" id="3.30.450.80">
    <property type="entry name" value="Transcription factor LuxR-like, autoinducer-binding domain"/>
    <property type="match status" value="1"/>
</dbReference>
<proteinExistence type="predicted"/>
<dbReference type="PANTHER" id="PTHR44688">
    <property type="entry name" value="DNA-BINDING TRANSCRIPTIONAL ACTIVATOR DEVR_DOSR"/>
    <property type="match status" value="1"/>
</dbReference>
<evidence type="ECO:0000256" key="2">
    <source>
        <dbReference type="ARBA" id="ARBA00023125"/>
    </source>
</evidence>
<accession>A0A0B8ZE04</accession>
<feature type="domain" description="HTH luxR-type" evidence="4">
    <location>
        <begin position="209"/>
        <end position="274"/>
    </location>
</feature>
<dbReference type="Proteomes" id="UP000031338">
    <property type="component" value="Unassembled WGS sequence"/>
</dbReference>
<gene>
    <name evidence="5" type="ORF">NJ75_03032</name>
</gene>
<keyword evidence="2" id="KW-0238">DNA-binding</keyword>
<dbReference type="InterPro" id="IPR016032">
    <property type="entry name" value="Sig_transdc_resp-reg_C-effctor"/>
</dbReference>
<name>A0A0B8ZE04_9SPHN</name>
<dbReference type="InterPro" id="IPR005143">
    <property type="entry name" value="TF_LuxR_autoind-bd_dom"/>
</dbReference>
<keyword evidence="6" id="KW-1185">Reference proteome</keyword>